<reference evidence="5 6" key="2">
    <citation type="submission" date="2024-05" db="EMBL/GenBank/DDBJ databases">
        <authorList>
            <person name="Chen Y."/>
            <person name="Shah S."/>
            <person name="Dougan E. K."/>
            <person name="Thang M."/>
            <person name="Chan C."/>
        </authorList>
    </citation>
    <scope>NUCLEOTIDE SEQUENCE [LARGE SCALE GENOMIC DNA]</scope>
</reference>
<dbReference type="PANTHER" id="PTHR47447">
    <property type="entry name" value="OS03G0856100 PROTEIN"/>
    <property type="match status" value="1"/>
</dbReference>
<evidence type="ECO:0000256" key="3">
    <source>
        <dbReference type="SAM" id="MobiDB-lite"/>
    </source>
</evidence>
<dbReference type="EMBL" id="CAMXCT030001163">
    <property type="protein sequence ID" value="CAL4774720.1"/>
    <property type="molecule type" value="Genomic_DNA"/>
</dbReference>
<dbReference type="PANTHER" id="PTHR47447:SF17">
    <property type="entry name" value="OS12G0638900 PROTEIN"/>
    <property type="match status" value="1"/>
</dbReference>
<dbReference type="PROSITE" id="PS51375">
    <property type="entry name" value="PPR"/>
    <property type="match status" value="4"/>
</dbReference>
<dbReference type="Proteomes" id="UP001152797">
    <property type="component" value="Unassembled WGS sequence"/>
</dbReference>
<protein>
    <submittedName>
        <fullName evidence="5">Pentacotripeptide-repeat region of PRORP domain-containing protein</fullName>
    </submittedName>
</protein>
<dbReference type="Pfam" id="PF13041">
    <property type="entry name" value="PPR_2"/>
    <property type="match status" value="2"/>
</dbReference>
<evidence type="ECO:0000313" key="5">
    <source>
        <dbReference type="EMBL" id="CAL4774720.1"/>
    </source>
</evidence>
<dbReference type="EMBL" id="CAMXCT020001163">
    <property type="protein sequence ID" value="CAL1140783.1"/>
    <property type="molecule type" value="Genomic_DNA"/>
</dbReference>
<feature type="repeat" description="PPR" evidence="2">
    <location>
        <begin position="130"/>
        <end position="164"/>
    </location>
</feature>
<evidence type="ECO:0000256" key="1">
    <source>
        <dbReference type="ARBA" id="ARBA00022737"/>
    </source>
</evidence>
<evidence type="ECO:0000313" key="4">
    <source>
        <dbReference type="EMBL" id="CAI3987408.1"/>
    </source>
</evidence>
<feature type="compositionally biased region" description="Polar residues" evidence="3">
    <location>
        <begin position="1"/>
        <end position="10"/>
    </location>
</feature>
<proteinExistence type="predicted"/>
<keyword evidence="1" id="KW-0677">Repeat</keyword>
<dbReference type="Gene3D" id="1.25.40.10">
    <property type="entry name" value="Tetratricopeptide repeat domain"/>
    <property type="match status" value="4"/>
</dbReference>
<feature type="repeat" description="PPR" evidence="2">
    <location>
        <begin position="414"/>
        <end position="448"/>
    </location>
</feature>
<gene>
    <name evidence="4" type="ORF">C1SCF055_LOCUS14682</name>
</gene>
<evidence type="ECO:0000313" key="6">
    <source>
        <dbReference type="Proteomes" id="UP001152797"/>
    </source>
</evidence>
<dbReference type="EMBL" id="CAMXCT010001163">
    <property type="protein sequence ID" value="CAI3987408.1"/>
    <property type="molecule type" value="Genomic_DNA"/>
</dbReference>
<reference evidence="4" key="1">
    <citation type="submission" date="2022-10" db="EMBL/GenBank/DDBJ databases">
        <authorList>
            <person name="Chen Y."/>
            <person name="Dougan E. K."/>
            <person name="Chan C."/>
            <person name="Rhodes N."/>
            <person name="Thang M."/>
        </authorList>
    </citation>
    <scope>NUCLEOTIDE SEQUENCE</scope>
</reference>
<dbReference type="NCBIfam" id="TIGR00756">
    <property type="entry name" value="PPR"/>
    <property type="match status" value="2"/>
</dbReference>
<feature type="repeat" description="PPR" evidence="2">
    <location>
        <begin position="484"/>
        <end position="518"/>
    </location>
</feature>
<feature type="repeat" description="PPR" evidence="2">
    <location>
        <begin position="449"/>
        <end position="483"/>
    </location>
</feature>
<comment type="caution">
    <text evidence="4">The sequence shown here is derived from an EMBL/GenBank/DDBJ whole genome shotgun (WGS) entry which is preliminary data.</text>
</comment>
<feature type="region of interest" description="Disordered" evidence="3">
    <location>
        <begin position="1"/>
        <end position="27"/>
    </location>
</feature>
<dbReference type="InterPro" id="IPR011990">
    <property type="entry name" value="TPR-like_helical_dom_sf"/>
</dbReference>
<dbReference type="OrthoDB" id="8062037at2759"/>
<evidence type="ECO:0000256" key="2">
    <source>
        <dbReference type="PROSITE-ProRule" id="PRU00708"/>
    </source>
</evidence>
<name>A0A9P1FT47_9DINO</name>
<organism evidence="4">
    <name type="scientific">Cladocopium goreaui</name>
    <dbReference type="NCBI Taxonomy" id="2562237"/>
    <lineage>
        <taxon>Eukaryota</taxon>
        <taxon>Sar</taxon>
        <taxon>Alveolata</taxon>
        <taxon>Dinophyceae</taxon>
        <taxon>Suessiales</taxon>
        <taxon>Symbiodiniaceae</taxon>
        <taxon>Cladocopium</taxon>
    </lineage>
</organism>
<keyword evidence="6" id="KW-1185">Reference proteome</keyword>
<sequence>MVCTSPSTAQIAPAPVVQSQHHDRGHRRGISRLLNGEARRMRRDELNGEIQRLLADSALNVRECMVALKVLGQRKLWQEAVGLMKSMSFRRLEPDQFVFNKIISICASSKEGLPAWDLLRTMRQRRLFPDVYACNMVIGALATGGSWEKALSVIDSMKRCQTIPDVVTMNSAIAACAQSSRWMEAIQLLDEGQQLPSGPDVMTYGATMHACEAKWRLVLHLLDEMQNKKIQPNEMISASVMGACAKGSPEKSTDLFTSLKEQGIRQNKVSYTAALSACHKDQYLWEWSLWYLQEMKTTGVEIDIGIMNGIMAVCEKAHQWGQLQKRNTKIVEQLLDDIKYLELTPDIITYSHTMAAAKQVGAWQRVLGLLNQACIQKLQPDGVLYTHAISACANGSRWEHALTLLAAANAVGSLEFHWSSAMTACAQATQWEHAISLASQMLQVGLQPEIVTKTALMCAYVHGGHWPVALELLSMMLDSGEEPNHITLTSVIRACMQRGDFAFAVKWKVEMEALGVQPYLTTYVFLIALAAEAQEWKWVQYLLAESFARYPQADNFDVRQVGWCRPMAH</sequence>
<accession>A0A9P1FT47</accession>
<dbReference type="AlphaFoldDB" id="A0A9P1FT47"/>
<dbReference type="InterPro" id="IPR002885">
    <property type="entry name" value="PPR_rpt"/>
</dbReference>